<dbReference type="RefSeq" id="WP_191752973.1">
    <property type="nucleotide sequence ID" value="NZ_JACSQM010000002.1"/>
</dbReference>
<gene>
    <name evidence="2" type="ORF">H9648_05955</name>
</gene>
<name>A0ABR8SJD4_9BACL</name>
<evidence type="ECO:0000313" key="2">
    <source>
        <dbReference type="EMBL" id="MBD7963595.1"/>
    </source>
</evidence>
<dbReference type="Proteomes" id="UP000603641">
    <property type="component" value="Unassembled WGS sequence"/>
</dbReference>
<sequence length="190" mass="22099">MISGKKVELRPVSLEDHKRTYHWRNDEETATFDAGSGYYRYSHVPLEQIEASYEKDIRTIDKREVGEFSIYTRGEEARHIGSIGYRNLDIISRRCVVGIGIGEKELWGKGYGTDALKALLHYLFHTMNLKRVQLDTWSGNERAIRAYEKCGFVIEGRLRNDAYINGKYYDTIVMGVLKEEFEYNNEIVVN</sequence>
<organism evidence="2 3">
    <name type="scientific">Fictibacillus norfolkensis</name>
    <dbReference type="NCBI Taxonomy" id="2762233"/>
    <lineage>
        <taxon>Bacteria</taxon>
        <taxon>Bacillati</taxon>
        <taxon>Bacillota</taxon>
        <taxon>Bacilli</taxon>
        <taxon>Bacillales</taxon>
        <taxon>Fictibacillaceae</taxon>
        <taxon>Fictibacillus</taxon>
    </lineage>
</organism>
<dbReference type="InterPro" id="IPR000182">
    <property type="entry name" value="GNAT_dom"/>
</dbReference>
<dbReference type="Pfam" id="PF13302">
    <property type="entry name" value="Acetyltransf_3"/>
    <property type="match status" value="1"/>
</dbReference>
<dbReference type="EMBL" id="JACSQM010000002">
    <property type="protein sequence ID" value="MBD7963595.1"/>
    <property type="molecule type" value="Genomic_DNA"/>
</dbReference>
<reference evidence="2 3" key="1">
    <citation type="submission" date="2020-08" db="EMBL/GenBank/DDBJ databases">
        <title>A Genomic Blueprint of the Chicken Gut Microbiome.</title>
        <authorList>
            <person name="Gilroy R."/>
            <person name="Ravi A."/>
            <person name="Getino M."/>
            <person name="Pursley I."/>
            <person name="Horton D.L."/>
            <person name="Alikhan N.-F."/>
            <person name="Baker D."/>
            <person name="Gharbi K."/>
            <person name="Hall N."/>
            <person name="Watson M."/>
            <person name="Adriaenssens E.M."/>
            <person name="Foster-Nyarko E."/>
            <person name="Jarju S."/>
            <person name="Secka A."/>
            <person name="Antonio M."/>
            <person name="Oren A."/>
            <person name="Chaudhuri R."/>
            <person name="La Ragione R.M."/>
            <person name="Hildebrand F."/>
            <person name="Pallen M.J."/>
        </authorList>
    </citation>
    <scope>NUCLEOTIDE SEQUENCE [LARGE SCALE GENOMIC DNA]</scope>
    <source>
        <strain evidence="2 3">Sa2CUA10</strain>
    </source>
</reference>
<dbReference type="SUPFAM" id="SSF55729">
    <property type="entry name" value="Acyl-CoA N-acyltransferases (Nat)"/>
    <property type="match status" value="1"/>
</dbReference>
<dbReference type="PROSITE" id="PS51186">
    <property type="entry name" value="GNAT"/>
    <property type="match status" value="1"/>
</dbReference>
<evidence type="ECO:0000259" key="1">
    <source>
        <dbReference type="PROSITE" id="PS51186"/>
    </source>
</evidence>
<dbReference type="InterPro" id="IPR016181">
    <property type="entry name" value="Acyl_CoA_acyltransferase"/>
</dbReference>
<dbReference type="PANTHER" id="PTHR43415">
    <property type="entry name" value="SPERMIDINE N(1)-ACETYLTRANSFERASE"/>
    <property type="match status" value="1"/>
</dbReference>
<dbReference type="PANTHER" id="PTHR43415:SF3">
    <property type="entry name" value="GNAT-FAMILY ACETYLTRANSFERASE"/>
    <property type="match status" value="1"/>
</dbReference>
<protein>
    <submittedName>
        <fullName evidence="2">GNAT family N-acetyltransferase</fullName>
    </submittedName>
</protein>
<keyword evidence="3" id="KW-1185">Reference proteome</keyword>
<proteinExistence type="predicted"/>
<feature type="domain" description="N-acetyltransferase" evidence="1">
    <location>
        <begin position="7"/>
        <end position="179"/>
    </location>
</feature>
<accession>A0ABR8SJD4</accession>
<evidence type="ECO:0000313" key="3">
    <source>
        <dbReference type="Proteomes" id="UP000603641"/>
    </source>
</evidence>
<comment type="caution">
    <text evidence="2">The sequence shown here is derived from an EMBL/GenBank/DDBJ whole genome shotgun (WGS) entry which is preliminary data.</text>
</comment>
<dbReference type="Gene3D" id="3.40.630.30">
    <property type="match status" value="1"/>
</dbReference>